<evidence type="ECO:0000313" key="6">
    <source>
        <dbReference type="Proteomes" id="UP000054342"/>
    </source>
</evidence>
<dbReference type="InterPro" id="IPR008991">
    <property type="entry name" value="Translation_prot_SH3-like_sf"/>
</dbReference>
<protein>
    <recommendedName>
        <fullName evidence="7">KOW domain-containing protein</fullName>
    </recommendedName>
</protein>
<evidence type="ECO:0008006" key="7">
    <source>
        <dbReference type="Google" id="ProtNLM"/>
    </source>
</evidence>
<dbReference type="Pfam" id="PF22682">
    <property type="entry name" value="Ribosomal_uL24m-like"/>
    <property type="match status" value="1"/>
</dbReference>
<feature type="compositionally biased region" description="Basic and acidic residues" evidence="4">
    <location>
        <begin position="110"/>
        <end position="120"/>
    </location>
</feature>
<dbReference type="RefSeq" id="XP_013313239.1">
    <property type="nucleotide sequence ID" value="XM_013457785.1"/>
</dbReference>
<dbReference type="CDD" id="cd06089">
    <property type="entry name" value="KOW_RPL26"/>
    <property type="match status" value="1"/>
</dbReference>
<dbReference type="STRING" id="348802.A0A0D2ED98"/>
<dbReference type="InterPro" id="IPR041988">
    <property type="entry name" value="Ribosomal_uL24_KOW"/>
</dbReference>
<gene>
    <name evidence="5" type="ORF">PV05_08281</name>
</gene>
<name>A0A0D2ED98_9EURO</name>
<dbReference type="OrthoDB" id="359154at2759"/>
<dbReference type="InterPro" id="IPR014722">
    <property type="entry name" value="Rib_uL2_dom2"/>
</dbReference>
<accession>A0A0D2ED98</accession>
<dbReference type="Proteomes" id="UP000054342">
    <property type="component" value="Unassembled WGS sequence"/>
</dbReference>
<dbReference type="GO" id="GO:1990904">
    <property type="term" value="C:ribonucleoprotein complex"/>
    <property type="evidence" value="ECO:0007669"/>
    <property type="project" value="UniProtKB-KW"/>
</dbReference>
<reference evidence="5 6" key="1">
    <citation type="submission" date="2015-01" db="EMBL/GenBank/DDBJ databases">
        <title>The Genome Sequence of Exophiala xenobiotica CBS118157.</title>
        <authorList>
            <consortium name="The Broad Institute Genomics Platform"/>
            <person name="Cuomo C."/>
            <person name="de Hoog S."/>
            <person name="Gorbushina A."/>
            <person name="Stielow B."/>
            <person name="Teixiera M."/>
            <person name="Abouelleil A."/>
            <person name="Chapman S.B."/>
            <person name="Priest M."/>
            <person name="Young S.K."/>
            <person name="Wortman J."/>
            <person name="Nusbaum C."/>
            <person name="Birren B."/>
        </authorList>
    </citation>
    <scope>NUCLEOTIDE SEQUENCE [LARGE SCALE GENOMIC DNA]</scope>
    <source>
        <strain evidence="5 6">CBS 118157</strain>
    </source>
</reference>
<feature type="region of interest" description="Disordered" evidence="4">
    <location>
        <begin position="92"/>
        <end position="125"/>
    </location>
</feature>
<dbReference type="GO" id="GO:0006412">
    <property type="term" value="P:translation"/>
    <property type="evidence" value="ECO:0007669"/>
    <property type="project" value="InterPro"/>
</dbReference>
<organism evidence="5 6">
    <name type="scientific">Exophiala xenobiotica</name>
    <dbReference type="NCBI Taxonomy" id="348802"/>
    <lineage>
        <taxon>Eukaryota</taxon>
        <taxon>Fungi</taxon>
        <taxon>Dikarya</taxon>
        <taxon>Ascomycota</taxon>
        <taxon>Pezizomycotina</taxon>
        <taxon>Eurotiomycetes</taxon>
        <taxon>Chaetothyriomycetidae</taxon>
        <taxon>Chaetothyriales</taxon>
        <taxon>Herpotrichiellaceae</taxon>
        <taxon>Exophiala</taxon>
    </lineage>
</organism>
<evidence type="ECO:0000256" key="3">
    <source>
        <dbReference type="ARBA" id="ARBA00023274"/>
    </source>
</evidence>
<dbReference type="SUPFAM" id="SSF50104">
    <property type="entry name" value="Translation proteins SH3-like domain"/>
    <property type="match status" value="1"/>
</dbReference>
<dbReference type="AlphaFoldDB" id="A0A0D2ED98"/>
<evidence type="ECO:0000256" key="2">
    <source>
        <dbReference type="ARBA" id="ARBA00022980"/>
    </source>
</evidence>
<dbReference type="HOGENOM" id="CLU_041333_0_0_1"/>
<keyword evidence="6" id="KW-1185">Reference proteome</keyword>
<evidence type="ECO:0000256" key="1">
    <source>
        <dbReference type="ARBA" id="ARBA00010618"/>
    </source>
</evidence>
<proteinExistence type="inferred from homology"/>
<dbReference type="EMBL" id="KN847321">
    <property type="protein sequence ID" value="KIW52655.1"/>
    <property type="molecule type" value="Genomic_DNA"/>
</dbReference>
<comment type="similarity">
    <text evidence="1">Belongs to the universal ribosomal protein uL24 family.</text>
</comment>
<feature type="region of interest" description="Disordered" evidence="4">
    <location>
        <begin position="364"/>
        <end position="384"/>
    </location>
</feature>
<dbReference type="GO" id="GO:0003735">
    <property type="term" value="F:structural constituent of ribosome"/>
    <property type="evidence" value="ECO:0007669"/>
    <property type="project" value="InterPro"/>
</dbReference>
<keyword evidence="2" id="KW-0689">Ribosomal protein</keyword>
<dbReference type="InterPro" id="IPR003256">
    <property type="entry name" value="Ribosomal_uL24"/>
</dbReference>
<evidence type="ECO:0000256" key="4">
    <source>
        <dbReference type="SAM" id="MobiDB-lite"/>
    </source>
</evidence>
<sequence length="384" mass="44149">MQKILRINLLARNQALKATRKKNLKKLRADWREYDRRQLETEKTKREYVKDERKHRREDWIAGPLAPKRNVAEKADTYGAVSALLVQGPEIPRRALKGPKGSGSDQVGSEGRETEQKEWEGEGPEGNIIAGDRVCVVIGHAGIRGRIGTALDVNLERKQITIEGLNMADVELPPGTRQREKMPFQSAELPIPLDSVRLVYKVTDETTGREREVIVKHLRGGAPYIQRPTYSRLPRHTRYIAGEEIEIPWPEDDPPSYQAYTGDTTRYDVESQTYNPSLWVPPLPQPGILDELRNDKYARDREWHADEYVRMKILEDARARWYEQRKVMTPEAEWAEERKRLAAQKAETVKAMGVSDVTADIIRRTQEEKRASKRGRVRDAELSA</sequence>
<keyword evidence="3" id="KW-0687">Ribonucleoprotein</keyword>
<dbReference type="GeneID" id="25330189"/>
<dbReference type="GO" id="GO:0003723">
    <property type="term" value="F:RNA binding"/>
    <property type="evidence" value="ECO:0007669"/>
    <property type="project" value="InterPro"/>
</dbReference>
<dbReference type="GO" id="GO:0005840">
    <property type="term" value="C:ribosome"/>
    <property type="evidence" value="ECO:0007669"/>
    <property type="project" value="UniProtKB-KW"/>
</dbReference>
<dbReference type="Gene3D" id="2.30.30.30">
    <property type="match status" value="1"/>
</dbReference>
<evidence type="ECO:0000313" key="5">
    <source>
        <dbReference type="EMBL" id="KIW52655.1"/>
    </source>
</evidence>
<dbReference type="PANTHER" id="PTHR12903">
    <property type="entry name" value="MITOCHONDRIAL RIBOSOMAL PROTEIN L24"/>
    <property type="match status" value="1"/>
</dbReference>